<feature type="compositionally biased region" description="Basic and acidic residues" evidence="2">
    <location>
        <begin position="211"/>
        <end position="221"/>
    </location>
</feature>
<name>A0AAW1LQZ9_POPJA</name>
<dbReference type="GO" id="GO:0090162">
    <property type="term" value="P:establishment of epithelial cell polarity"/>
    <property type="evidence" value="ECO:0007669"/>
    <property type="project" value="InterPro"/>
</dbReference>
<feature type="coiled-coil region" evidence="1">
    <location>
        <begin position="484"/>
        <end position="544"/>
    </location>
</feature>
<dbReference type="PANTHER" id="PTHR33689:SF1">
    <property type="entry name" value="FAS-BINDING FACTOR 1"/>
    <property type="match status" value="1"/>
</dbReference>
<dbReference type="GO" id="GO:0005814">
    <property type="term" value="C:centriole"/>
    <property type="evidence" value="ECO:0007669"/>
    <property type="project" value="TreeGrafter"/>
</dbReference>
<evidence type="ECO:0000256" key="1">
    <source>
        <dbReference type="SAM" id="Coils"/>
    </source>
</evidence>
<dbReference type="GO" id="GO:0036064">
    <property type="term" value="C:ciliary basal body"/>
    <property type="evidence" value="ECO:0007669"/>
    <property type="project" value="TreeGrafter"/>
</dbReference>
<feature type="region of interest" description="Disordered" evidence="2">
    <location>
        <begin position="208"/>
        <end position="248"/>
    </location>
</feature>
<reference evidence="4 5" key="1">
    <citation type="journal article" date="2024" name="BMC Genomics">
        <title>De novo assembly and annotation of Popillia japonica's genome with initial clues to its potential as an invasive pest.</title>
        <authorList>
            <person name="Cucini C."/>
            <person name="Boschi S."/>
            <person name="Funari R."/>
            <person name="Cardaioli E."/>
            <person name="Iannotti N."/>
            <person name="Marturano G."/>
            <person name="Paoli F."/>
            <person name="Bruttini M."/>
            <person name="Carapelli A."/>
            <person name="Frati F."/>
            <person name="Nardi F."/>
        </authorList>
    </citation>
    <scope>NUCLEOTIDE SEQUENCE [LARGE SCALE GENOMIC DNA]</scope>
    <source>
        <strain evidence="4">DMR45628</strain>
    </source>
</reference>
<keyword evidence="5" id="KW-1185">Reference proteome</keyword>
<gene>
    <name evidence="4" type="ORF">QE152_g12728</name>
</gene>
<dbReference type="PANTHER" id="PTHR33689">
    <property type="entry name" value="FAS-BINDING FACTOR 1"/>
    <property type="match status" value="1"/>
</dbReference>
<dbReference type="Proteomes" id="UP001458880">
    <property type="component" value="Unassembled WGS sequence"/>
</dbReference>
<feature type="compositionally biased region" description="Polar residues" evidence="2">
    <location>
        <begin position="237"/>
        <end position="248"/>
    </location>
</feature>
<dbReference type="EMBL" id="JASPKY010000117">
    <property type="protein sequence ID" value="KAK9736221.1"/>
    <property type="molecule type" value="Genomic_DNA"/>
</dbReference>
<feature type="coiled-coil region" evidence="1">
    <location>
        <begin position="834"/>
        <end position="875"/>
    </location>
</feature>
<dbReference type="GO" id="GO:0060271">
    <property type="term" value="P:cilium assembly"/>
    <property type="evidence" value="ECO:0007669"/>
    <property type="project" value="InterPro"/>
</dbReference>
<evidence type="ECO:0000256" key="2">
    <source>
        <dbReference type="SAM" id="MobiDB-lite"/>
    </source>
</evidence>
<evidence type="ECO:0000259" key="3">
    <source>
        <dbReference type="Pfam" id="PF21007"/>
    </source>
</evidence>
<feature type="region of interest" description="Disordered" evidence="2">
    <location>
        <begin position="149"/>
        <end position="193"/>
    </location>
</feature>
<feature type="domain" description="Fas-binding factor 1 C-terminal" evidence="3">
    <location>
        <begin position="465"/>
        <end position="887"/>
    </location>
</feature>
<accession>A0AAW1LQZ9</accession>
<feature type="region of interest" description="Disordered" evidence="2">
    <location>
        <begin position="1"/>
        <end position="44"/>
    </location>
</feature>
<organism evidence="4 5">
    <name type="scientific">Popillia japonica</name>
    <name type="common">Japanese beetle</name>
    <dbReference type="NCBI Taxonomy" id="7064"/>
    <lineage>
        <taxon>Eukaryota</taxon>
        <taxon>Metazoa</taxon>
        <taxon>Ecdysozoa</taxon>
        <taxon>Arthropoda</taxon>
        <taxon>Hexapoda</taxon>
        <taxon>Insecta</taxon>
        <taxon>Pterygota</taxon>
        <taxon>Neoptera</taxon>
        <taxon>Endopterygota</taxon>
        <taxon>Coleoptera</taxon>
        <taxon>Polyphaga</taxon>
        <taxon>Scarabaeiformia</taxon>
        <taxon>Scarabaeidae</taxon>
        <taxon>Rutelinae</taxon>
        <taxon>Popillia</taxon>
    </lineage>
</organism>
<evidence type="ECO:0000313" key="5">
    <source>
        <dbReference type="Proteomes" id="UP001458880"/>
    </source>
</evidence>
<dbReference type="GO" id="GO:0097539">
    <property type="term" value="C:ciliary transition fiber"/>
    <property type="evidence" value="ECO:0007669"/>
    <property type="project" value="InterPro"/>
</dbReference>
<feature type="compositionally biased region" description="Acidic residues" evidence="2">
    <location>
        <begin position="1"/>
        <end position="10"/>
    </location>
</feature>
<dbReference type="InterPro" id="IPR049390">
    <property type="entry name" value="FBF1_C"/>
</dbReference>
<feature type="compositionally biased region" description="Low complexity" evidence="2">
    <location>
        <begin position="11"/>
        <end position="21"/>
    </location>
</feature>
<sequence>MANFDLDDPLGDLLSDGSNDSFFEEPKPTAAKRSSLTKTPEKKSVSELFGIEKSEIKAPDSKTNWLGLDDESKKPIEKPQIQSSPKKIEKKISFEDDNILDNLGLDAKMESKKDGSRKQSLVESILKPTTAASSIDDKNFTFDDILKGSKFSRKPEKPPSVPIKATKNPEELTVATQPPLSIGTPLQREGRRPHPIQSGFTDILGILSSEPSKEPIKESRRPTPASPMKKTELKGSATKQNLSTTDSDAVQTEILFPAPANREIKTKSAPNISTLPNWLDGGNAVIESYKSETAVADYTESKSTVLQNKDSALTETVLETENPQTFKIDANSPIPDNYLLQSMINQQKLATQDMEYQNATIAMQQQNSQLIMALQLKKYEENLANVQKKQQELLARQEKQFNCLLERQFAKQQMMENNMRLQQERINSHMQVLLSQTTGGDASLESFEKIDELKKTTSDENIKLVEDLLTSVKQRSQEEKFLLDESYKKQISTLEQTMESVENRLKSEIDYLHTSYLEKFEQLKQNHEQEVQKYKQKIEEMAVLQSNELKSIRESHDKIIEEIKYEYNTLIENIKLTKQSETQLFQNSVEYSQKLDASLQLLDTNSKLLIGVREKVSGDYSILSVAREESLRAKEEEIKLMKESLEKVRASSEVERSQLLALVRALEIKLTEQTQSAREERWTMQQAAATLAARSAALDRESEFNRASIEREREQLKTLKETLLAEQETKTLQLTEEKLAISAERSRLETSSKLLQNYDAQRARAEIDAAIEVAQKAAELTDIERKNLQRMQCDVETMKRSLLDREHKLAMKEKELEMLTQIAEKKSKDGEQAIVQANATQRDYNERLKDIQNQLVSLTNREKRLAEEKIALSKERIRLQGQMRQLKHSNFRIFDASRLDDDFPESI</sequence>
<comment type="caution">
    <text evidence="4">The sequence shown here is derived from an EMBL/GenBank/DDBJ whole genome shotgun (WGS) entry which is preliminary data.</text>
</comment>
<dbReference type="Pfam" id="PF21007">
    <property type="entry name" value="FBF1"/>
    <property type="match status" value="1"/>
</dbReference>
<feature type="region of interest" description="Disordered" evidence="2">
    <location>
        <begin position="60"/>
        <end position="86"/>
    </location>
</feature>
<dbReference type="AlphaFoldDB" id="A0AAW1LQZ9"/>
<dbReference type="InterPro" id="IPR033561">
    <property type="entry name" value="FBF1"/>
</dbReference>
<proteinExistence type="predicted"/>
<evidence type="ECO:0000313" key="4">
    <source>
        <dbReference type="EMBL" id="KAK9736221.1"/>
    </source>
</evidence>
<keyword evidence="1" id="KW-0175">Coiled coil</keyword>
<protein>
    <recommendedName>
        <fullName evidence="3">Fas-binding factor 1 C-terminal domain-containing protein</fullName>
    </recommendedName>
</protein>